<keyword evidence="6 12" id="KW-0472">Membrane</keyword>
<dbReference type="GeneID" id="4840035"/>
<name>A3LXR6_PICST</name>
<dbReference type="EC" id="2.3.1.225" evidence="12"/>
<dbReference type="GO" id="GO:0005794">
    <property type="term" value="C:Golgi apparatus"/>
    <property type="evidence" value="ECO:0007669"/>
    <property type="project" value="TreeGrafter"/>
</dbReference>
<evidence type="ECO:0000313" key="15">
    <source>
        <dbReference type="Proteomes" id="UP000002258"/>
    </source>
</evidence>
<feature type="transmembrane region" description="Helical" evidence="12">
    <location>
        <begin position="191"/>
        <end position="214"/>
    </location>
</feature>
<evidence type="ECO:0000256" key="11">
    <source>
        <dbReference type="ARBA" id="ARBA00048048"/>
    </source>
</evidence>
<keyword evidence="5 12" id="KW-1133">Transmembrane helix</keyword>
<dbReference type="GO" id="GO:0019706">
    <property type="term" value="F:protein-cysteine S-palmitoyltransferase activity"/>
    <property type="evidence" value="ECO:0007669"/>
    <property type="project" value="UniProtKB-EC"/>
</dbReference>
<dbReference type="GO" id="GO:0005789">
    <property type="term" value="C:endoplasmic reticulum membrane"/>
    <property type="evidence" value="ECO:0007669"/>
    <property type="project" value="UniProtKB-SubCell"/>
</dbReference>
<reference evidence="14 15" key="1">
    <citation type="journal article" date="2007" name="Nat. Biotechnol.">
        <title>Genome sequence of the lignocellulose-bioconverting and xylose-fermenting yeast Pichia stipitis.</title>
        <authorList>
            <person name="Jeffries T.W."/>
            <person name="Grigoriev I.V."/>
            <person name="Grimwood J."/>
            <person name="Laplaza J.M."/>
            <person name="Aerts A."/>
            <person name="Salamov A."/>
            <person name="Schmutz J."/>
            <person name="Lindquist E."/>
            <person name="Dehal P."/>
            <person name="Shapiro H."/>
            <person name="Jin Y.S."/>
            <person name="Passoth V."/>
            <person name="Richardson P.M."/>
        </authorList>
    </citation>
    <scope>NUCLEOTIDE SEQUENCE [LARGE SCALE GENOMIC DNA]</scope>
    <source>
        <strain evidence="15">ATCC 58785 / CBS 6054 / NBRC 10063 / NRRL Y-11545</strain>
    </source>
</reference>
<evidence type="ECO:0000256" key="6">
    <source>
        <dbReference type="ARBA" id="ARBA00023136"/>
    </source>
</evidence>
<keyword evidence="8" id="KW-0449">Lipoprotein</keyword>
<dbReference type="STRING" id="322104.A3LXR6"/>
<keyword evidence="2 12" id="KW-0808">Transferase</keyword>
<comment type="domain">
    <text evidence="12">The DHHC domain is required for palmitoyltransferase activity.</text>
</comment>
<dbReference type="EMBL" id="CP000500">
    <property type="protein sequence ID" value="ABN67846.2"/>
    <property type="molecule type" value="Genomic_DNA"/>
</dbReference>
<dbReference type="KEGG" id="pic:PICST_90672"/>
<keyword evidence="4" id="KW-0256">Endoplasmic reticulum</keyword>
<evidence type="ECO:0000256" key="1">
    <source>
        <dbReference type="ARBA" id="ARBA00004477"/>
    </source>
</evidence>
<comment type="similarity">
    <text evidence="10">Belongs to the DHHC palmitoyltransferase family. SWF1 subfamily.</text>
</comment>
<evidence type="ECO:0000259" key="13">
    <source>
        <dbReference type="Pfam" id="PF01529"/>
    </source>
</evidence>
<dbReference type="Proteomes" id="UP000002258">
    <property type="component" value="Chromosome 6"/>
</dbReference>
<evidence type="ECO:0000256" key="8">
    <source>
        <dbReference type="ARBA" id="ARBA00023288"/>
    </source>
</evidence>
<dbReference type="eggNOG" id="KOG1312">
    <property type="taxonomic scope" value="Eukaryota"/>
</dbReference>
<dbReference type="OMA" id="HIYLIWA"/>
<feature type="transmembrane region" description="Helical" evidence="12">
    <location>
        <begin position="64"/>
        <end position="81"/>
    </location>
</feature>
<proteinExistence type="inferred from homology"/>
<dbReference type="Pfam" id="PF01529">
    <property type="entry name" value="DHHC"/>
    <property type="match status" value="1"/>
</dbReference>
<keyword evidence="7" id="KW-0564">Palmitate</keyword>
<feature type="transmembrane region" description="Helical" evidence="12">
    <location>
        <begin position="102"/>
        <end position="121"/>
    </location>
</feature>
<evidence type="ECO:0000256" key="4">
    <source>
        <dbReference type="ARBA" id="ARBA00022824"/>
    </source>
</evidence>
<dbReference type="InterPro" id="IPR039859">
    <property type="entry name" value="PFA4/ZDH16/20/ERF2-like"/>
</dbReference>
<protein>
    <recommendedName>
        <fullName evidence="12">Palmitoyltransferase</fullName>
        <ecNumber evidence="12">2.3.1.225</ecNumber>
    </recommendedName>
</protein>
<evidence type="ECO:0000256" key="2">
    <source>
        <dbReference type="ARBA" id="ARBA00022679"/>
    </source>
</evidence>
<evidence type="ECO:0000256" key="9">
    <source>
        <dbReference type="ARBA" id="ARBA00023315"/>
    </source>
</evidence>
<dbReference type="InParanoid" id="A3LXR6"/>
<organism evidence="14 15">
    <name type="scientific">Scheffersomyces stipitis (strain ATCC 58785 / CBS 6054 / NBRC 10063 / NRRL Y-11545)</name>
    <name type="common">Yeast</name>
    <name type="synonym">Pichia stipitis</name>
    <dbReference type="NCBI Taxonomy" id="322104"/>
    <lineage>
        <taxon>Eukaryota</taxon>
        <taxon>Fungi</taxon>
        <taxon>Dikarya</taxon>
        <taxon>Ascomycota</taxon>
        <taxon>Saccharomycotina</taxon>
        <taxon>Pichiomycetes</taxon>
        <taxon>Debaryomycetaceae</taxon>
        <taxon>Scheffersomyces</taxon>
    </lineage>
</organism>
<accession>A3LXR6</accession>
<dbReference type="HOGENOM" id="CLU_042181_2_0_1"/>
<keyword evidence="9 12" id="KW-0012">Acyltransferase</keyword>
<dbReference type="OrthoDB" id="9909019at2759"/>
<keyword evidence="3 12" id="KW-0812">Transmembrane</keyword>
<dbReference type="InterPro" id="IPR001594">
    <property type="entry name" value="Palmitoyltrfase_DHHC"/>
</dbReference>
<comment type="subcellular location">
    <subcellularLocation>
        <location evidence="1">Endoplasmic reticulum membrane</location>
        <topology evidence="1">Multi-pass membrane protein</topology>
    </subcellularLocation>
</comment>
<feature type="transmembrane region" description="Helical" evidence="12">
    <location>
        <begin position="235"/>
        <end position="256"/>
    </location>
</feature>
<evidence type="ECO:0000256" key="12">
    <source>
        <dbReference type="RuleBase" id="RU079119"/>
    </source>
</evidence>
<dbReference type="PANTHER" id="PTHR22883:SF489">
    <property type="entry name" value="PALMITOYLTRANSFERASE SWF1"/>
    <property type="match status" value="1"/>
</dbReference>
<dbReference type="RefSeq" id="XP_001385875.2">
    <property type="nucleotide sequence ID" value="XM_001385838.1"/>
</dbReference>
<feature type="domain" description="Palmitoyltransferase DHHC" evidence="13">
    <location>
        <begin position="144"/>
        <end position="276"/>
    </location>
</feature>
<evidence type="ECO:0000313" key="14">
    <source>
        <dbReference type="EMBL" id="ABN67846.2"/>
    </source>
</evidence>
<dbReference type="FunCoup" id="A3LXR6">
    <property type="interactions" value="34"/>
</dbReference>
<dbReference type="PROSITE" id="PS50216">
    <property type="entry name" value="DHHC"/>
    <property type="match status" value="1"/>
</dbReference>
<gene>
    <name evidence="14" type="primary">HBZ1</name>
    <name evidence="14" type="ORF">PICST_90672</name>
</gene>
<dbReference type="GO" id="GO:0006612">
    <property type="term" value="P:protein targeting to membrane"/>
    <property type="evidence" value="ECO:0007669"/>
    <property type="project" value="TreeGrafter"/>
</dbReference>
<evidence type="ECO:0000256" key="3">
    <source>
        <dbReference type="ARBA" id="ARBA00022692"/>
    </source>
</evidence>
<dbReference type="AlphaFoldDB" id="A3LXR6"/>
<evidence type="ECO:0000256" key="7">
    <source>
        <dbReference type="ARBA" id="ARBA00023139"/>
    </source>
</evidence>
<sequence>MISLFSWLVTLSVISGVLSTIVIFGDLPTFRNTPLQRARSAILSVGKLYRFLNERYFKERLSSYMGYFVPLGYLAVVTFCIQQFLKKTLTILFTINNSKLMTYYIAFTIALVYVATILAVFSDPGRVTSNSDTSHFKNNQLIFFDHKVCSTCHITKPARSKHCSTCGHCYMLFDHHCVWVNNCIGYYNYRWFLLFLVANINFLAYGDYLCWKVISSQKVRWGKSFWMLIRTTNDVNRITGIFVLLCSIFFCITVLFTGLHLRYIYLGVTTNELDKWSDVEYLVTLGSLYHIENGFIDNESYVEKVILQSREEVFISLKNNEILINRDNLPRFDLRKVESVERDLINIYDRGFWNNLMERLFPQ</sequence>
<keyword evidence="15" id="KW-1185">Reference proteome</keyword>
<evidence type="ECO:0000256" key="10">
    <source>
        <dbReference type="ARBA" id="ARBA00038463"/>
    </source>
</evidence>
<comment type="catalytic activity">
    <reaction evidence="11 12">
        <text>L-cysteinyl-[protein] + hexadecanoyl-CoA = S-hexadecanoyl-L-cysteinyl-[protein] + CoA</text>
        <dbReference type="Rhea" id="RHEA:36683"/>
        <dbReference type="Rhea" id="RHEA-COMP:10131"/>
        <dbReference type="Rhea" id="RHEA-COMP:11032"/>
        <dbReference type="ChEBI" id="CHEBI:29950"/>
        <dbReference type="ChEBI" id="CHEBI:57287"/>
        <dbReference type="ChEBI" id="CHEBI:57379"/>
        <dbReference type="ChEBI" id="CHEBI:74151"/>
        <dbReference type="EC" id="2.3.1.225"/>
    </reaction>
</comment>
<dbReference type="PANTHER" id="PTHR22883">
    <property type="entry name" value="ZINC FINGER DHHC DOMAIN CONTAINING PROTEIN"/>
    <property type="match status" value="1"/>
</dbReference>
<evidence type="ECO:0000256" key="5">
    <source>
        <dbReference type="ARBA" id="ARBA00022989"/>
    </source>
</evidence>